<dbReference type="PANTHER" id="PTHR44329:SF298">
    <property type="entry name" value="MIXED LINEAGE KINASE DOMAIN-LIKE PROTEIN"/>
    <property type="match status" value="1"/>
</dbReference>
<evidence type="ECO:0000313" key="4">
    <source>
        <dbReference type="EMBL" id="CAG01083.1"/>
    </source>
</evidence>
<dbReference type="InterPro" id="IPR051681">
    <property type="entry name" value="Ser/Thr_Kinases-Pseudokinases"/>
</dbReference>
<keyword evidence="2" id="KW-0067">ATP-binding</keyword>
<organism evidence="4">
    <name type="scientific">Tetraodon nigroviridis</name>
    <name type="common">Spotted green pufferfish</name>
    <name type="synonym">Chelonodon nigroviridis</name>
    <dbReference type="NCBI Taxonomy" id="99883"/>
    <lineage>
        <taxon>Eukaryota</taxon>
        <taxon>Metazoa</taxon>
        <taxon>Chordata</taxon>
        <taxon>Craniata</taxon>
        <taxon>Vertebrata</taxon>
        <taxon>Euteleostomi</taxon>
        <taxon>Actinopterygii</taxon>
        <taxon>Neopterygii</taxon>
        <taxon>Teleostei</taxon>
        <taxon>Neoteleostei</taxon>
        <taxon>Acanthomorphata</taxon>
        <taxon>Eupercaria</taxon>
        <taxon>Tetraodontiformes</taxon>
        <taxon>Tetradontoidea</taxon>
        <taxon>Tetraodontidae</taxon>
        <taxon>Tetraodon</taxon>
    </lineage>
</organism>
<dbReference type="GO" id="GO:0005524">
    <property type="term" value="F:ATP binding"/>
    <property type="evidence" value="ECO:0007669"/>
    <property type="project" value="UniProtKB-KW"/>
</dbReference>
<dbReference type="Pfam" id="PF22215">
    <property type="entry name" value="MLKL_N"/>
    <property type="match status" value="1"/>
</dbReference>
<dbReference type="PROSITE" id="PS50011">
    <property type="entry name" value="PROTEIN_KINASE_DOM"/>
    <property type="match status" value="1"/>
</dbReference>
<dbReference type="Gene3D" id="3.30.200.20">
    <property type="entry name" value="Phosphorylase Kinase, domain 1"/>
    <property type="match status" value="1"/>
</dbReference>
<dbReference type="InterPro" id="IPR011009">
    <property type="entry name" value="Kinase-like_dom_sf"/>
</dbReference>
<dbReference type="InterPro" id="IPR001245">
    <property type="entry name" value="Ser-Thr/Tyr_kinase_cat_dom"/>
</dbReference>
<dbReference type="GO" id="GO:0097527">
    <property type="term" value="P:necroptotic signaling pathway"/>
    <property type="evidence" value="ECO:0007669"/>
    <property type="project" value="TreeGrafter"/>
</dbReference>
<evidence type="ECO:0000256" key="2">
    <source>
        <dbReference type="ARBA" id="ARBA00022840"/>
    </source>
</evidence>
<dbReference type="PANTHER" id="PTHR44329">
    <property type="entry name" value="SERINE/THREONINE-PROTEIN KINASE TNNI3K-RELATED"/>
    <property type="match status" value="1"/>
</dbReference>
<name>Q4SE49_TETNG</name>
<dbReference type="Gene3D" id="1.20.930.20">
    <property type="entry name" value="Adaptor protein Cbl, N-terminal domain"/>
    <property type="match status" value="1"/>
</dbReference>
<dbReference type="SUPFAM" id="SSF56112">
    <property type="entry name" value="Protein kinase-like (PK-like)"/>
    <property type="match status" value="1"/>
</dbReference>
<evidence type="ECO:0000259" key="3">
    <source>
        <dbReference type="PROSITE" id="PS50011"/>
    </source>
</evidence>
<comment type="caution">
    <text evidence="4">The sequence shown here is derived from an EMBL/GenBank/DDBJ whole genome shotgun (WGS) entry which is preliminary data.</text>
</comment>
<dbReference type="GO" id="GO:0004672">
    <property type="term" value="F:protein kinase activity"/>
    <property type="evidence" value="ECO:0007669"/>
    <property type="project" value="InterPro"/>
</dbReference>
<dbReference type="AlphaFoldDB" id="Q4SE49"/>
<dbReference type="OrthoDB" id="4062651at2759"/>
<dbReference type="CDD" id="cd21037">
    <property type="entry name" value="MLKL_NTD"/>
    <property type="match status" value="1"/>
</dbReference>
<dbReference type="EMBL" id="CAAE01014625">
    <property type="protein sequence ID" value="CAG01083.1"/>
    <property type="molecule type" value="Genomic_DNA"/>
</dbReference>
<dbReference type="KEGG" id="tng:GSTEN00019714G001"/>
<feature type="domain" description="Protein kinase" evidence="3">
    <location>
        <begin position="204"/>
        <end position="470"/>
    </location>
</feature>
<dbReference type="InterPro" id="IPR000719">
    <property type="entry name" value="Prot_kinase_dom"/>
</dbReference>
<protein>
    <submittedName>
        <fullName evidence="4">(spotted green pufferfish) hypothetical protein</fullName>
    </submittedName>
</protein>
<accession>Q4SE49</accession>
<reference evidence="4" key="1">
    <citation type="journal article" date="2004" name="Nature">
        <title>Genome duplication in the teleost fish Tetraodon nigroviridis reveals the early vertebrate proto-karyotype.</title>
        <authorList>
            <person name="Jaillon O."/>
            <person name="Aury J.-M."/>
            <person name="Brunet F."/>
            <person name="Petit J.-L."/>
            <person name="Stange-Thomann N."/>
            <person name="Mauceli E."/>
            <person name="Bouneau L."/>
            <person name="Fischer C."/>
            <person name="Ozouf-Costaz C."/>
            <person name="Bernot A."/>
            <person name="Nicaud S."/>
            <person name="Jaffe D."/>
            <person name="Fisher S."/>
            <person name="Lutfalla G."/>
            <person name="Dossat C."/>
            <person name="Segurens B."/>
            <person name="Dasilva C."/>
            <person name="Salanoubat M."/>
            <person name="Levy M."/>
            <person name="Boudet N."/>
            <person name="Castellano S."/>
            <person name="Anthouard V."/>
            <person name="Jubin C."/>
            <person name="Castelli V."/>
            <person name="Katinka M."/>
            <person name="Vacherie B."/>
            <person name="Biemont C."/>
            <person name="Skalli Z."/>
            <person name="Cattolico L."/>
            <person name="Poulain J."/>
            <person name="De Berardinis V."/>
            <person name="Cruaud C."/>
            <person name="Duprat S."/>
            <person name="Brottier P."/>
            <person name="Coutanceau J.-P."/>
            <person name="Gouzy J."/>
            <person name="Parra G."/>
            <person name="Lardier G."/>
            <person name="Chapple C."/>
            <person name="McKernan K.J."/>
            <person name="McEwan P."/>
            <person name="Bosak S."/>
            <person name="Kellis M."/>
            <person name="Volff J.-N."/>
            <person name="Guigo R."/>
            <person name="Zody M.C."/>
            <person name="Mesirov J."/>
            <person name="Lindblad-Toh K."/>
            <person name="Birren B."/>
            <person name="Nusbaum C."/>
            <person name="Kahn D."/>
            <person name="Robinson-Rechavi M."/>
            <person name="Laudet V."/>
            <person name="Schachter V."/>
            <person name="Quetier F."/>
            <person name="Saurin W."/>
            <person name="Scarpelli C."/>
            <person name="Wincker P."/>
            <person name="Lander E.S."/>
            <person name="Weissenbach J."/>
            <person name="Roest Crollius H."/>
        </authorList>
    </citation>
    <scope>NUCLEOTIDE SEQUENCE [LARGE SCALE GENOMIC DNA]</scope>
</reference>
<evidence type="ECO:0000256" key="1">
    <source>
        <dbReference type="ARBA" id="ARBA00022741"/>
    </source>
</evidence>
<dbReference type="Gene3D" id="1.10.510.10">
    <property type="entry name" value="Transferase(Phosphotransferase) domain 1"/>
    <property type="match status" value="1"/>
</dbReference>
<dbReference type="InterPro" id="IPR036537">
    <property type="entry name" value="Adaptor_Cbl_N_dom_sf"/>
</dbReference>
<dbReference type="InterPro" id="IPR054000">
    <property type="entry name" value="MLKL_N"/>
</dbReference>
<dbReference type="GO" id="GO:0007166">
    <property type="term" value="P:cell surface receptor signaling pathway"/>
    <property type="evidence" value="ECO:0007669"/>
    <property type="project" value="InterPro"/>
</dbReference>
<reference evidence="4" key="2">
    <citation type="submission" date="2004-02" db="EMBL/GenBank/DDBJ databases">
        <authorList>
            <consortium name="Genoscope"/>
            <consortium name="Whitehead Institute Centre for Genome Research"/>
        </authorList>
    </citation>
    <scope>NUCLEOTIDE SEQUENCE</scope>
</reference>
<dbReference type="Pfam" id="PF07714">
    <property type="entry name" value="PK_Tyr_Ser-Thr"/>
    <property type="match status" value="1"/>
</dbReference>
<proteinExistence type="predicted"/>
<keyword evidence="1" id="KW-0547">Nucleotide-binding</keyword>
<sequence>MDSIGHVLSLASQIYTLVEKVKANKKRCRRVADRVRALEKLLRSYRSREAGGSSADVEQALRELSITLSSAQQLIQKYTLSSWVERVLSSRSHGDEFSGVNERLNDAFQALAGAEQLQQGNLLSKVFELSCRHREDEDDRREDITEMETLLFQHVKQQQEKMDAMMRDLQELKASVETVVDAWKKPSDEVQVTRMIKAEELKFQQPKEPFVRSRTSEVYRGEYNGFQVAIKRYTGQVHASPREVREVFTKEVETMRRFESPNIQRVFGICIQDEDGPRPHFLIVMEYCEKGSLRQVLDSDCRLSWTRRASMSLDAAQGLYRLHQTEEKPKVHGCINSHKFLVSKGYTVKLGGFELAQTESSLRKSAKNQEARSLHYLPPQLLANIHHPYSKECEVYSFGIVLWEIMTRKKPFEGWSPEQIQQRVCVERFREPLPADCPAALRTLVDACRAYDSFHRPSAEELLDKLRTVVNQLEEQP</sequence>
<dbReference type="InterPro" id="IPR059179">
    <property type="entry name" value="MLKL-like_MCAfunc"/>
</dbReference>
<gene>
    <name evidence="4" type="ORF">GSTENG00019714001</name>
</gene>